<feature type="region of interest" description="Disordered" evidence="1">
    <location>
        <begin position="101"/>
        <end position="133"/>
    </location>
</feature>
<reference evidence="2 3" key="1">
    <citation type="journal article" date="2015" name="Fungal Genet. Biol.">
        <title>Evolution of novel wood decay mechanisms in Agaricales revealed by the genome sequences of Fistulina hepatica and Cylindrobasidium torrendii.</title>
        <authorList>
            <person name="Floudas D."/>
            <person name="Held B.W."/>
            <person name="Riley R."/>
            <person name="Nagy L.G."/>
            <person name="Koehler G."/>
            <person name="Ransdell A.S."/>
            <person name="Younus H."/>
            <person name="Chow J."/>
            <person name="Chiniquy J."/>
            <person name="Lipzen A."/>
            <person name="Tritt A."/>
            <person name="Sun H."/>
            <person name="Haridas S."/>
            <person name="LaButti K."/>
            <person name="Ohm R.A."/>
            <person name="Kues U."/>
            <person name="Blanchette R.A."/>
            <person name="Grigoriev I.V."/>
            <person name="Minto R.E."/>
            <person name="Hibbett D.S."/>
        </authorList>
    </citation>
    <scope>NUCLEOTIDE SEQUENCE [LARGE SCALE GENOMIC DNA]</scope>
    <source>
        <strain evidence="2 3">FP15055 ss-10</strain>
    </source>
</reference>
<keyword evidence="3" id="KW-1185">Reference proteome</keyword>
<feature type="compositionally biased region" description="Acidic residues" evidence="1">
    <location>
        <begin position="267"/>
        <end position="283"/>
    </location>
</feature>
<name>A0A0D7B237_9AGAR</name>
<evidence type="ECO:0000313" key="3">
    <source>
        <dbReference type="Proteomes" id="UP000054007"/>
    </source>
</evidence>
<feature type="compositionally biased region" description="Low complexity" evidence="1">
    <location>
        <begin position="14"/>
        <end position="40"/>
    </location>
</feature>
<feature type="compositionally biased region" description="Basic and acidic residues" evidence="1">
    <location>
        <begin position="377"/>
        <end position="386"/>
    </location>
</feature>
<sequence length="538" mass="59506">MTPGEVATQASTMFSQASTSRTGSSRASSSRSPSRSTPFTDDYSSHRRTVDRLRSSDIDHPDILDSPTNPFGRTLKRALPDPTPYGKHITVRMRWVEPGYVPPAKRSESASEDEESRRPIAPQPRGHARGGAVRSRLAAFASGRQARVRGDANSSQDLLGAFRIVQVPLSYTFRHLTCLVKWLFEGEDGGDDGEWHVYTSIDGCTPSEARGVIRKPGSVEWVRVALGKGGPFERSASQPDMSTSGAEDDDDPFIDRSPIHLASEGEHTEDDEDEDGPTFEDPDGFLLGNVWMTDGKRISLDRGLVFTTGSPADESAEVHVTIHAGRAPEERKGKSNLPFVFGAKGRTRWSTGKIRSLDMCDSKFSDGTRFVEAWSRAQERRHREQGGDSDDDDEGYITRSDGDMVGQAVTDDEDDHEVPFRASSRSSEAYDVGGTWSSPLKKGGSFSSPGCRDALSSPVRAPAKRILHRTMHGGATPMPHPTFRKPLAYFKKRMEKSSREIEERARAKAKRKRLREITAARKKAQEQRAKEREISLDI</sequence>
<evidence type="ECO:0000256" key="1">
    <source>
        <dbReference type="SAM" id="MobiDB-lite"/>
    </source>
</evidence>
<organism evidence="2 3">
    <name type="scientific">Cylindrobasidium torrendii FP15055 ss-10</name>
    <dbReference type="NCBI Taxonomy" id="1314674"/>
    <lineage>
        <taxon>Eukaryota</taxon>
        <taxon>Fungi</taxon>
        <taxon>Dikarya</taxon>
        <taxon>Basidiomycota</taxon>
        <taxon>Agaricomycotina</taxon>
        <taxon>Agaricomycetes</taxon>
        <taxon>Agaricomycetidae</taxon>
        <taxon>Agaricales</taxon>
        <taxon>Marasmiineae</taxon>
        <taxon>Physalacriaceae</taxon>
        <taxon>Cylindrobasidium</taxon>
    </lineage>
</organism>
<feature type="region of interest" description="Disordered" evidence="1">
    <location>
        <begin position="230"/>
        <end position="285"/>
    </location>
</feature>
<feature type="region of interest" description="Disordered" evidence="1">
    <location>
        <begin position="519"/>
        <end position="538"/>
    </location>
</feature>
<protein>
    <submittedName>
        <fullName evidence="2">Uncharacterized protein</fullName>
    </submittedName>
</protein>
<feature type="region of interest" description="Disordered" evidence="1">
    <location>
        <begin position="377"/>
        <end position="432"/>
    </location>
</feature>
<evidence type="ECO:0000313" key="2">
    <source>
        <dbReference type="EMBL" id="KIY63596.1"/>
    </source>
</evidence>
<dbReference type="Proteomes" id="UP000054007">
    <property type="component" value="Unassembled WGS sequence"/>
</dbReference>
<dbReference type="OrthoDB" id="2940229at2759"/>
<accession>A0A0D7B237</accession>
<feature type="compositionally biased region" description="Basic and acidic residues" evidence="1">
    <location>
        <begin position="43"/>
        <end position="63"/>
    </location>
</feature>
<proteinExistence type="predicted"/>
<dbReference type="EMBL" id="KN880685">
    <property type="protein sequence ID" value="KIY63596.1"/>
    <property type="molecule type" value="Genomic_DNA"/>
</dbReference>
<feature type="compositionally biased region" description="Polar residues" evidence="1">
    <location>
        <begin position="235"/>
        <end position="245"/>
    </location>
</feature>
<dbReference type="AlphaFoldDB" id="A0A0D7B237"/>
<dbReference type="STRING" id="1314674.A0A0D7B237"/>
<feature type="region of interest" description="Disordered" evidence="1">
    <location>
        <begin position="1"/>
        <end position="86"/>
    </location>
</feature>
<gene>
    <name evidence="2" type="ORF">CYLTODRAFT_131499</name>
</gene>
<feature type="compositionally biased region" description="Basic and acidic residues" evidence="1">
    <location>
        <begin position="253"/>
        <end position="266"/>
    </location>
</feature>